<gene>
    <name evidence="2" type="ORF">PoMZ_13242</name>
</gene>
<dbReference type="SUPFAM" id="SSF52540">
    <property type="entry name" value="P-loop containing nucleoside triphosphate hydrolases"/>
    <property type="match status" value="1"/>
</dbReference>
<proteinExistence type="predicted"/>
<dbReference type="GO" id="GO:0005525">
    <property type="term" value="F:GTP binding"/>
    <property type="evidence" value="ECO:0007669"/>
    <property type="project" value="InterPro"/>
</dbReference>
<name>A0A4P7NV12_PYROR</name>
<protein>
    <submittedName>
        <fullName evidence="2">Uncharacterized protein</fullName>
    </submittedName>
</protein>
<organism evidence="2 3">
    <name type="scientific">Pyricularia oryzae</name>
    <name type="common">Rice blast fungus</name>
    <name type="synonym">Magnaporthe oryzae</name>
    <dbReference type="NCBI Taxonomy" id="318829"/>
    <lineage>
        <taxon>Eukaryota</taxon>
        <taxon>Fungi</taxon>
        <taxon>Dikarya</taxon>
        <taxon>Ascomycota</taxon>
        <taxon>Pezizomycotina</taxon>
        <taxon>Sordariomycetes</taxon>
        <taxon>Sordariomycetidae</taxon>
        <taxon>Magnaporthales</taxon>
        <taxon>Pyriculariaceae</taxon>
        <taxon>Pyricularia</taxon>
    </lineage>
</organism>
<accession>A0A4P7NV12</accession>
<keyword evidence="1" id="KW-0547">Nucleotide-binding</keyword>
<dbReference type="InterPro" id="IPR006703">
    <property type="entry name" value="G_AIG1"/>
</dbReference>
<sequence>MDPLNTSGPTSGAAEAQKLDMILVTGVTGAGKSYFINQLAGREVVEEGRDLKSCTQKCRMIPLSLGASKCLLIDTPGFDDTHRSDSEILAEIAQLLAVQYKSGIKLKGIIYIHRISDIKYTGSAVNTFEIFRRLCGDEALGNVMLVTSHWNKVTRSEGSDRERQLRSDFWSYMLMRGSKLSRFHGDRDSARGLVSQILMNDPVVLALQREIIDQGLDLNKTEAGSYVGKGLGDRQDRYQSELRTIKGRLAEPQVSPQEKRQLEQDRDKAINHLAAQENQAQILGQNVQSQVAQKTKWKRNLFARTVAATIPVCLEIMASLIGFDGLFDFESWLGFDEY</sequence>
<evidence type="ECO:0000256" key="1">
    <source>
        <dbReference type="ARBA" id="ARBA00022741"/>
    </source>
</evidence>
<dbReference type="AlphaFoldDB" id="A0A4P7NV12"/>
<dbReference type="Gene3D" id="3.40.50.300">
    <property type="entry name" value="P-loop containing nucleotide triphosphate hydrolases"/>
    <property type="match status" value="1"/>
</dbReference>
<dbReference type="Pfam" id="PF04548">
    <property type="entry name" value="AIG1"/>
    <property type="match status" value="1"/>
</dbReference>
<dbReference type="InterPro" id="IPR027417">
    <property type="entry name" value="P-loop_NTPase"/>
</dbReference>
<dbReference type="EMBL" id="CP034210">
    <property type="protein sequence ID" value="QBZ66269.1"/>
    <property type="molecule type" value="Genomic_DNA"/>
</dbReference>
<reference evidence="2 3" key="1">
    <citation type="journal article" date="2019" name="Mol. Biol. Evol.">
        <title>Blast fungal genomes show frequent chromosomal changes, gene gains and losses, and effector gene turnover.</title>
        <authorList>
            <person name="Gomez Luciano L.B."/>
            <person name="Jason Tsai I."/>
            <person name="Chuma I."/>
            <person name="Tosa Y."/>
            <person name="Chen Y.H."/>
            <person name="Li J.Y."/>
            <person name="Li M.Y."/>
            <person name="Jade Lu M.Y."/>
            <person name="Nakayashiki H."/>
            <person name="Li W.H."/>
        </authorList>
    </citation>
    <scope>NUCLEOTIDE SEQUENCE [LARGE SCALE GENOMIC DNA]</scope>
    <source>
        <strain evidence="2">MZ5-1-6</strain>
    </source>
</reference>
<evidence type="ECO:0000313" key="3">
    <source>
        <dbReference type="Proteomes" id="UP000294847"/>
    </source>
</evidence>
<dbReference type="Proteomes" id="UP000294847">
    <property type="component" value="Chromosome 7"/>
</dbReference>
<evidence type="ECO:0000313" key="2">
    <source>
        <dbReference type="EMBL" id="QBZ66269.1"/>
    </source>
</evidence>